<reference evidence="3" key="1">
    <citation type="submission" date="2016-10" db="EMBL/GenBank/DDBJ databases">
        <authorList>
            <person name="Varghese N."/>
            <person name="Submissions S."/>
        </authorList>
    </citation>
    <scope>NUCLEOTIDE SEQUENCE [LARGE SCALE GENOMIC DNA]</scope>
    <source>
        <strain evidence="3">DSM 44544</strain>
    </source>
</reference>
<dbReference type="InterPro" id="IPR000073">
    <property type="entry name" value="AB_hydrolase_1"/>
</dbReference>
<dbReference type="PANTHER" id="PTHR43194:SF2">
    <property type="entry name" value="PEROXISOMAL MEMBRANE PROTEIN LPX1"/>
    <property type="match status" value="1"/>
</dbReference>
<evidence type="ECO:0000313" key="2">
    <source>
        <dbReference type="EMBL" id="SEB29944.1"/>
    </source>
</evidence>
<proteinExistence type="predicted"/>
<dbReference type="InterPro" id="IPR029058">
    <property type="entry name" value="AB_hydrolase_fold"/>
</dbReference>
<keyword evidence="2" id="KW-0378">Hydrolase</keyword>
<dbReference type="Gene3D" id="3.40.50.1820">
    <property type="entry name" value="alpha/beta hydrolase"/>
    <property type="match status" value="1"/>
</dbReference>
<feature type="domain" description="AB hydrolase-1" evidence="1">
    <location>
        <begin position="28"/>
        <end position="127"/>
    </location>
</feature>
<dbReference type="Proteomes" id="UP000199622">
    <property type="component" value="Unassembled WGS sequence"/>
</dbReference>
<dbReference type="STRING" id="208445.SAMN04489727_0239"/>
<protein>
    <submittedName>
        <fullName evidence="2">Lysophospholipase, alpha-beta hydrolase superfamily</fullName>
    </submittedName>
</protein>
<dbReference type="InterPro" id="IPR050228">
    <property type="entry name" value="Carboxylesterase_BioH"/>
</dbReference>
<evidence type="ECO:0000259" key="1">
    <source>
        <dbReference type="Pfam" id="PF00561"/>
    </source>
</evidence>
<evidence type="ECO:0000313" key="3">
    <source>
        <dbReference type="Proteomes" id="UP000199622"/>
    </source>
</evidence>
<keyword evidence="3" id="KW-1185">Reference proteome</keyword>
<dbReference type="AlphaFoldDB" id="A0A1H4I784"/>
<sequence>MDIMPTFASFDGLRLNYTVWEGDGAHRPVLLQHGFAADTNANWISTGVVAALRSAGFTVISLDARGHGRSEKPHDESRYADDAMARDVSALLDELALDEVSMVGYSMGAIIALTVTAADKRIRCLATGGVGSGIVDFGGVDLRVLKPVDIASALLAEDPALVPRSGVPFRLLADAVGGDRQALAAVALASREGHLDLSSIGVPTLVLAGEQDQLAAEPERLAAAIAGARLVRIPGDHMTAVMSPAFAEALVSFLSAPHPR</sequence>
<organism evidence="2 3">
    <name type="scientific">Amycolatopsis tolypomycina</name>
    <dbReference type="NCBI Taxonomy" id="208445"/>
    <lineage>
        <taxon>Bacteria</taxon>
        <taxon>Bacillati</taxon>
        <taxon>Actinomycetota</taxon>
        <taxon>Actinomycetes</taxon>
        <taxon>Pseudonocardiales</taxon>
        <taxon>Pseudonocardiaceae</taxon>
        <taxon>Amycolatopsis</taxon>
    </lineage>
</organism>
<dbReference type="Pfam" id="PF00561">
    <property type="entry name" value="Abhydrolase_1"/>
    <property type="match status" value="1"/>
</dbReference>
<dbReference type="GO" id="GO:0016787">
    <property type="term" value="F:hydrolase activity"/>
    <property type="evidence" value="ECO:0007669"/>
    <property type="project" value="UniProtKB-KW"/>
</dbReference>
<dbReference type="PANTHER" id="PTHR43194">
    <property type="entry name" value="HYDROLASE ALPHA/BETA FOLD FAMILY"/>
    <property type="match status" value="1"/>
</dbReference>
<accession>A0A1H4I784</accession>
<name>A0A1H4I784_9PSEU</name>
<dbReference type="EMBL" id="FNSO01000001">
    <property type="protein sequence ID" value="SEB29944.1"/>
    <property type="molecule type" value="Genomic_DNA"/>
</dbReference>
<gene>
    <name evidence="2" type="ORF">SAMN04489727_0239</name>
</gene>
<dbReference type="SUPFAM" id="SSF53474">
    <property type="entry name" value="alpha/beta-Hydrolases"/>
    <property type="match status" value="1"/>
</dbReference>